<accession>A0A6S7IB82</accession>
<feature type="compositionally biased region" description="Basic and acidic residues" evidence="1">
    <location>
        <begin position="89"/>
        <end position="122"/>
    </location>
</feature>
<gene>
    <name evidence="3" type="ORF">PACLA_8A078178</name>
</gene>
<sequence length="146" mass="17331">MKNTDTILTASLGQYKQRLKHLRKILRDCWTRFRREYLNELRQMNLYRKRKTNTRGLTVGDVVLIKEDEPAPRAQWRIGRVLQLVKGRDGLDDVDKHEGDDNDRNAEQHNTTETESRADERKGSRRPTRKAAIDGENLRRIREQYT</sequence>
<organism evidence="3 4">
    <name type="scientific">Paramuricea clavata</name>
    <name type="common">Red gorgonian</name>
    <name type="synonym">Violescent sea-whip</name>
    <dbReference type="NCBI Taxonomy" id="317549"/>
    <lineage>
        <taxon>Eukaryota</taxon>
        <taxon>Metazoa</taxon>
        <taxon>Cnidaria</taxon>
        <taxon>Anthozoa</taxon>
        <taxon>Octocorallia</taxon>
        <taxon>Malacalcyonacea</taxon>
        <taxon>Plexauridae</taxon>
        <taxon>Paramuricea</taxon>
    </lineage>
</organism>
<dbReference type="AlphaFoldDB" id="A0A6S7IB82"/>
<dbReference type="OrthoDB" id="6423385at2759"/>
<protein>
    <recommendedName>
        <fullName evidence="2">DUF5641 domain-containing protein</fullName>
    </recommendedName>
</protein>
<proteinExistence type="predicted"/>
<comment type="caution">
    <text evidence="3">The sequence shown here is derived from an EMBL/GenBank/DDBJ whole genome shotgun (WGS) entry which is preliminary data.</text>
</comment>
<dbReference type="Pfam" id="PF18701">
    <property type="entry name" value="DUF5641"/>
    <property type="match status" value="1"/>
</dbReference>
<evidence type="ECO:0000259" key="2">
    <source>
        <dbReference type="Pfam" id="PF18701"/>
    </source>
</evidence>
<reference evidence="3" key="1">
    <citation type="submission" date="2020-04" db="EMBL/GenBank/DDBJ databases">
        <authorList>
            <person name="Alioto T."/>
            <person name="Alioto T."/>
            <person name="Gomez Garrido J."/>
        </authorList>
    </citation>
    <scope>NUCLEOTIDE SEQUENCE</scope>
    <source>
        <strain evidence="3">A484AB</strain>
    </source>
</reference>
<evidence type="ECO:0000313" key="3">
    <source>
        <dbReference type="EMBL" id="CAB4015026.1"/>
    </source>
</evidence>
<dbReference type="PANTHER" id="PTHR47331">
    <property type="entry name" value="PHD-TYPE DOMAIN-CONTAINING PROTEIN"/>
    <property type="match status" value="1"/>
</dbReference>
<dbReference type="PANTHER" id="PTHR47331:SF1">
    <property type="entry name" value="GAG-LIKE PROTEIN"/>
    <property type="match status" value="1"/>
</dbReference>
<name>A0A6S7IB82_PARCT</name>
<evidence type="ECO:0000313" key="4">
    <source>
        <dbReference type="Proteomes" id="UP001152795"/>
    </source>
</evidence>
<feature type="compositionally biased region" description="Basic and acidic residues" evidence="1">
    <location>
        <begin position="131"/>
        <end position="146"/>
    </location>
</feature>
<dbReference type="Proteomes" id="UP001152795">
    <property type="component" value="Unassembled WGS sequence"/>
</dbReference>
<feature type="domain" description="DUF5641" evidence="2">
    <location>
        <begin position="18"/>
        <end position="91"/>
    </location>
</feature>
<dbReference type="EMBL" id="CACRXK020008543">
    <property type="protein sequence ID" value="CAB4015026.1"/>
    <property type="molecule type" value="Genomic_DNA"/>
</dbReference>
<dbReference type="InterPro" id="IPR040676">
    <property type="entry name" value="DUF5641"/>
</dbReference>
<evidence type="ECO:0000256" key="1">
    <source>
        <dbReference type="SAM" id="MobiDB-lite"/>
    </source>
</evidence>
<feature type="region of interest" description="Disordered" evidence="1">
    <location>
        <begin position="89"/>
        <end position="146"/>
    </location>
</feature>
<keyword evidence="4" id="KW-1185">Reference proteome</keyword>